<evidence type="ECO:0000313" key="2">
    <source>
        <dbReference type="EMBL" id="VFQ98174.1"/>
    </source>
</evidence>
<evidence type="ECO:0000256" key="1">
    <source>
        <dbReference type="SAM" id="MobiDB-lite"/>
    </source>
</evidence>
<accession>A0A484NE97</accession>
<feature type="region of interest" description="Disordered" evidence="1">
    <location>
        <begin position="95"/>
        <end position="205"/>
    </location>
</feature>
<name>A0A484NE97_9ASTE</name>
<gene>
    <name evidence="2" type="ORF">CCAM_LOCUS39950</name>
</gene>
<feature type="compositionally biased region" description="Acidic residues" evidence="1">
    <location>
        <begin position="122"/>
        <end position="205"/>
    </location>
</feature>
<dbReference type="EMBL" id="OOIL02006568">
    <property type="protein sequence ID" value="VFQ98174.1"/>
    <property type="molecule type" value="Genomic_DNA"/>
</dbReference>
<dbReference type="Proteomes" id="UP000595140">
    <property type="component" value="Unassembled WGS sequence"/>
</dbReference>
<proteinExistence type="predicted"/>
<sequence length="242" mass="26974">MSASPESVPKVIVRYTARCNFTADEDAISFLKAAAAPIPAAALSPPPATPSSSSSPVAFEVQSLLKLIFPGDDTTMREFLEGTDWREKRESTIELPWSTDGLPPSGHSSHLTSWVLTSGDCGDNEATWEEEEKEPKGEEEEKEAKVEEEEKEATVEEEEKEATVEEEEKEPNGEEEEKEATVEEEEKEAKVEEEEKEPKGEEEEWTCPICLEICEPDGTWKQEMPCCPQDMETRDILTTSTG</sequence>
<feature type="compositionally biased region" description="Polar residues" evidence="1">
    <location>
        <begin position="106"/>
        <end position="116"/>
    </location>
</feature>
<evidence type="ECO:0000313" key="3">
    <source>
        <dbReference type="Proteomes" id="UP000595140"/>
    </source>
</evidence>
<reference evidence="2 3" key="1">
    <citation type="submission" date="2018-04" db="EMBL/GenBank/DDBJ databases">
        <authorList>
            <person name="Vogel A."/>
        </authorList>
    </citation>
    <scope>NUCLEOTIDE SEQUENCE [LARGE SCALE GENOMIC DNA]</scope>
</reference>
<organism evidence="2 3">
    <name type="scientific">Cuscuta campestris</name>
    <dbReference type="NCBI Taxonomy" id="132261"/>
    <lineage>
        <taxon>Eukaryota</taxon>
        <taxon>Viridiplantae</taxon>
        <taxon>Streptophyta</taxon>
        <taxon>Embryophyta</taxon>
        <taxon>Tracheophyta</taxon>
        <taxon>Spermatophyta</taxon>
        <taxon>Magnoliopsida</taxon>
        <taxon>eudicotyledons</taxon>
        <taxon>Gunneridae</taxon>
        <taxon>Pentapetalae</taxon>
        <taxon>asterids</taxon>
        <taxon>lamiids</taxon>
        <taxon>Solanales</taxon>
        <taxon>Convolvulaceae</taxon>
        <taxon>Cuscuteae</taxon>
        <taxon>Cuscuta</taxon>
        <taxon>Cuscuta subgen. Grammica</taxon>
        <taxon>Cuscuta sect. Cleistogrammica</taxon>
    </lineage>
</organism>
<dbReference type="AlphaFoldDB" id="A0A484NE97"/>
<keyword evidence="3" id="KW-1185">Reference proteome</keyword>
<protein>
    <submittedName>
        <fullName evidence="2">Uncharacterized protein</fullName>
    </submittedName>
</protein>